<name>A0A5N8XA11_9ACTN</name>
<feature type="region of interest" description="Disordered" evidence="1">
    <location>
        <begin position="165"/>
        <end position="217"/>
    </location>
</feature>
<accession>A0A5N8XA11</accession>
<evidence type="ECO:0000256" key="1">
    <source>
        <dbReference type="SAM" id="MobiDB-lite"/>
    </source>
</evidence>
<dbReference type="Pfam" id="PF19268">
    <property type="entry name" value="CIS_TMP"/>
    <property type="match status" value="1"/>
</dbReference>
<dbReference type="AlphaFoldDB" id="A0A5N8XA11"/>
<dbReference type="OrthoDB" id="4869299at2"/>
<sequence length="414" mass="43529">MTDVAVDTVRLRGPHARRLTGVAARALPAALERALADVGDVRVDEIVVRLDLDVTAYDDETLAVLWADSIRAQLLAVRRESVSVGPGGPVGDPVGGRVPGPRDVLAVVHALGATEAGPGMPLPRAVLELADSDTARAVADEIGADAWVSLLRTLCHALRLPVPGQAPRQATGTGLGTPVERTGPLLPSSLAAPDAAGTQKRRVDEAGTQKRRVDTADTPLKAEELPFTPGEVLDVLAVLAQLVDGRTTAVETAAVTRGAGLVLLYPWLAEHCRRAEDLHAGLDGLAVREAALAAIVDPDDPALADDPLVGLLAGRTSSEPAELRVPLARQDEVAESAARVLASFAALLPGFERSSPGFVRGSWIARLGVVDRDRDPELLTAATRPLDVVLPRLPYPVGLIKLPWSPPLTVRFRP</sequence>
<evidence type="ECO:0000313" key="2">
    <source>
        <dbReference type="EMBL" id="MPY55728.1"/>
    </source>
</evidence>
<comment type="caution">
    <text evidence="2">The sequence shown here is derived from an EMBL/GenBank/DDBJ whole genome shotgun (WGS) entry which is preliminary data.</text>
</comment>
<protein>
    <submittedName>
        <fullName evidence="2">Uncharacterized protein</fullName>
    </submittedName>
</protein>
<dbReference type="Proteomes" id="UP000400924">
    <property type="component" value="Unassembled WGS sequence"/>
</dbReference>
<gene>
    <name evidence="2" type="ORF">FNH08_00540</name>
</gene>
<dbReference type="RefSeq" id="WP_152769213.1">
    <property type="nucleotide sequence ID" value="NZ_VJZC01000002.1"/>
</dbReference>
<reference evidence="2 3" key="1">
    <citation type="submission" date="2019-07" db="EMBL/GenBank/DDBJ databases">
        <title>New species of Amycolatopsis and Streptomyces.</title>
        <authorList>
            <person name="Duangmal K."/>
            <person name="Teo W.F.A."/>
            <person name="Lipun K."/>
        </authorList>
    </citation>
    <scope>NUCLEOTIDE SEQUENCE [LARGE SCALE GENOMIC DNA]</scope>
    <source>
        <strain evidence="2 3">NBRC 106415</strain>
    </source>
</reference>
<dbReference type="EMBL" id="VJZC01000002">
    <property type="protein sequence ID" value="MPY55728.1"/>
    <property type="molecule type" value="Genomic_DNA"/>
</dbReference>
<organism evidence="2 3">
    <name type="scientific">Streptomyces spongiae</name>
    <dbReference type="NCBI Taxonomy" id="565072"/>
    <lineage>
        <taxon>Bacteria</taxon>
        <taxon>Bacillati</taxon>
        <taxon>Actinomycetota</taxon>
        <taxon>Actinomycetes</taxon>
        <taxon>Kitasatosporales</taxon>
        <taxon>Streptomycetaceae</taxon>
        <taxon>Streptomyces</taxon>
    </lineage>
</organism>
<dbReference type="InterPro" id="IPR045538">
    <property type="entry name" value="CIS_TMP"/>
</dbReference>
<feature type="compositionally biased region" description="Low complexity" evidence="1">
    <location>
        <begin position="184"/>
        <end position="196"/>
    </location>
</feature>
<keyword evidence="3" id="KW-1185">Reference proteome</keyword>
<proteinExistence type="predicted"/>
<evidence type="ECO:0000313" key="3">
    <source>
        <dbReference type="Proteomes" id="UP000400924"/>
    </source>
</evidence>
<feature type="compositionally biased region" description="Basic and acidic residues" evidence="1">
    <location>
        <begin position="201"/>
        <end position="217"/>
    </location>
</feature>